<evidence type="ECO:0000256" key="4">
    <source>
        <dbReference type="ARBA" id="ARBA00022801"/>
    </source>
</evidence>
<name>A0A062U759_9PROT</name>
<keyword evidence="4" id="KW-0378">Hydrolase</keyword>
<feature type="chain" id="PRO_5001618973" evidence="8">
    <location>
        <begin position="25"/>
        <end position="461"/>
    </location>
</feature>
<dbReference type="GO" id="GO:0046872">
    <property type="term" value="F:metal ion binding"/>
    <property type="evidence" value="ECO:0007669"/>
    <property type="project" value="UniProtKB-KW"/>
</dbReference>
<evidence type="ECO:0000259" key="10">
    <source>
        <dbReference type="Pfam" id="PF23914"/>
    </source>
</evidence>
<feature type="region of interest" description="Disordered" evidence="7">
    <location>
        <begin position="439"/>
        <end position="461"/>
    </location>
</feature>
<dbReference type="EMBL" id="AWFF01000065">
    <property type="protein sequence ID" value="KCZ52474.1"/>
    <property type="molecule type" value="Genomic_DNA"/>
</dbReference>
<evidence type="ECO:0000313" key="11">
    <source>
        <dbReference type="EMBL" id="KCZ52474.1"/>
    </source>
</evidence>
<dbReference type="RefSeq" id="WP_034798172.1">
    <property type="nucleotide sequence ID" value="NZ_AWFF01000065.1"/>
</dbReference>
<organism evidence="11 12">
    <name type="scientific">Hyphomonas beringensis</name>
    <dbReference type="NCBI Taxonomy" id="1280946"/>
    <lineage>
        <taxon>Bacteria</taxon>
        <taxon>Pseudomonadati</taxon>
        <taxon>Pseudomonadota</taxon>
        <taxon>Alphaproteobacteria</taxon>
        <taxon>Hyphomonadales</taxon>
        <taxon>Hyphomonadaceae</taxon>
        <taxon>Hyphomonas</taxon>
    </lineage>
</organism>
<evidence type="ECO:0000256" key="7">
    <source>
        <dbReference type="SAM" id="MobiDB-lite"/>
    </source>
</evidence>
<dbReference type="GO" id="GO:0051603">
    <property type="term" value="P:proteolysis involved in protein catabolic process"/>
    <property type="evidence" value="ECO:0007669"/>
    <property type="project" value="TreeGrafter"/>
</dbReference>
<dbReference type="PANTHER" id="PTHR22726:SF1">
    <property type="entry name" value="METALLOENDOPEPTIDASE OMA1, MITOCHONDRIAL"/>
    <property type="match status" value="1"/>
</dbReference>
<dbReference type="PATRIC" id="fig|1280946.3.peg.2881"/>
<feature type="domain" description="Cytochrome c-type biogenesis protein H TPR" evidence="10">
    <location>
        <begin position="294"/>
        <end position="394"/>
    </location>
</feature>
<sequence>MARNFLKLAATAAMAALMAASASAQSLIRDTEIEETLREWTNPILDVAGLNPDDVGLYIINDPSLNAFVANGQNIHIHTGLIIAAESPLQIKGVIGHETCHIACGHSVSRQRAAGVAMRPALLSIGLGILAMAAGEGGAGAALIGSSQQFAALNFFVHTRAEEATADAAAVEYLTQLGESPRGLVEFFEKFRYQEVLSDARRYPYFRAHPLASDRIRTVRQLAEDSGMMDVQPTDREVYQYQMMRAKLIGFLDTPNKVAREYPASDQSEPARYARAIAAMQASDIETSLTLIDSLLEDEPDNPYFWELKGQVLFESGRTAESVEPHKRSLELKPGAPLLLINYARSLNARREPGDIEAAEDALQKALIAEPDNAFAWAQLAITYEEQGRRAEAQLATAESAYSVGDIVRANRFAHFAVQDLEVGTPDYRRADDILMVTDPNNPDNRDMYRRRGPRFSLTTQ</sequence>
<keyword evidence="12" id="KW-1185">Reference proteome</keyword>
<feature type="domain" description="Peptidase M48" evidence="9">
    <location>
        <begin position="36"/>
        <end position="222"/>
    </location>
</feature>
<dbReference type="AlphaFoldDB" id="A0A062U759"/>
<protein>
    <submittedName>
        <fullName evidence="11">Uncharacterized protein</fullName>
    </submittedName>
</protein>
<keyword evidence="3" id="KW-0479">Metal-binding</keyword>
<accession>A0A062U759</accession>
<dbReference type="GO" id="GO:0004222">
    <property type="term" value="F:metalloendopeptidase activity"/>
    <property type="evidence" value="ECO:0007669"/>
    <property type="project" value="InterPro"/>
</dbReference>
<evidence type="ECO:0000256" key="1">
    <source>
        <dbReference type="ARBA" id="ARBA00001947"/>
    </source>
</evidence>
<keyword evidence="6" id="KW-0482">Metalloprotease</keyword>
<dbReference type="InterPro" id="IPR001915">
    <property type="entry name" value="Peptidase_M48"/>
</dbReference>
<feature type="signal peptide" evidence="8">
    <location>
        <begin position="1"/>
        <end position="24"/>
    </location>
</feature>
<dbReference type="Proteomes" id="UP000027037">
    <property type="component" value="Unassembled WGS sequence"/>
</dbReference>
<keyword evidence="2" id="KW-0645">Protease</keyword>
<dbReference type="Gene3D" id="3.30.2010.10">
    <property type="entry name" value="Metalloproteases ('zincins'), catalytic domain"/>
    <property type="match status" value="1"/>
</dbReference>
<comment type="caution">
    <text evidence="11">The sequence shown here is derived from an EMBL/GenBank/DDBJ whole genome shotgun (WGS) entry which is preliminary data.</text>
</comment>
<gene>
    <name evidence="11" type="ORF">HY29_04110</name>
</gene>
<reference evidence="11 12" key="1">
    <citation type="journal article" date="2014" name="Antonie Van Leeuwenhoek">
        <title>Hyphomonas beringensis sp. nov. and Hyphomonas chukchiensis sp. nov., isolated from surface seawater of the Bering Sea and Chukchi Sea.</title>
        <authorList>
            <person name="Li C."/>
            <person name="Lai Q."/>
            <person name="Li G."/>
            <person name="Dong C."/>
            <person name="Wang J."/>
            <person name="Liao Y."/>
            <person name="Shao Z."/>
        </authorList>
    </citation>
    <scope>NUCLEOTIDE SEQUENCE [LARGE SCALE GENOMIC DNA]</scope>
    <source>
        <strain evidence="11 12">25B14_1</strain>
    </source>
</reference>
<dbReference type="GO" id="GO:0016020">
    <property type="term" value="C:membrane"/>
    <property type="evidence" value="ECO:0007669"/>
    <property type="project" value="TreeGrafter"/>
</dbReference>
<keyword evidence="8" id="KW-0732">Signal</keyword>
<dbReference type="STRING" id="1280946.HY29_04110"/>
<evidence type="ECO:0000313" key="12">
    <source>
        <dbReference type="Proteomes" id="UP000027037"/>
    </source>
</evidence>
<dbReference type="SUPFAM" id="SSF48452">
    <property type="entry name" value="TPR-like"/>
    <property type="match status" value="1"/>
</dbReference>
<evidence type="ECO:0000256" key="8">
    <source>
        <dbReference type="SAM" id="SignalP"/>
    </source>
</evidence>
<dbReference type="InterPro" id="IPR051156">
    <property type="entry name" value="Mito/Outer_Membr_Metalloprot"/>
</dbReference>
<evidence type="ECO:0000259" key="9">
    <source>
        <dbReference type="Pfam" id="PF01435"/>
    </source>
</evidence>
<evidence type="ECO:0000256" key="3">
    <source>
        <dbReference type="ARBA" id="ARBA00022723"/>
    </source>
</evidence>
<dbReference type="InterPro" id="IPR056413">
    <property type="entry name" value="TPR_CcmH_CycH"/>
</dbReference>
<dbReference type="PANTHER" id="PTHR22726">
    <property type="entry name" value="METALLOENDOPEPTIDASE OMA1"/>
    <property type="match status" value="1"/>
</dbReference>
<dbReference type="Pfam" id="PF01435">
    <property type="entry name" value="Peptidase_M48"/>
    <property type="match status" value="1"/>
</dbReference>
<evidence type="ECO:0000256" key="2">
    <source>
        <dbReference type="ARBA" id="ARBA00022670"/>
    </source>
</evidence>
<dbReference type="Pfam" id="PF23914">
    <property type="entry name" value="TPR_CcmH_CycH"/>
    <property type="match status" value="1"/>
</dbReference>
<proteinExistence type="predicted"/>
<comment type="cofactor">
    <cofactor evidence="1">
        <name>Zn(2+)</name>
        <dbReference type="ChEBI" id="CHEBI:29105"/>
    </cofactor>
</comment>
<dbReference type="Gene3D" id="1.25.40.10">
    <property type="entry name" value="Tetratricopeptide repeat domain"/>
    <property type="match status" value="1"/>
</dbReference>
<dbReference type="OrthoDB" id="9814887at2"/>
<keyword evidence="5" id="KW-0862">Zinc</keyword>
<evidence type="ECO:0000256" key="6">
    <source>
        <dbReference type="ARBA" id="ARBA00023049"/>
    </source>
</evidence>
<dbReference type="InterPro" id="IPR011990">
    <property type="entry name" value="TPR-like_helical_dom_sf"/>
</dbReference>
<dbReference type="eggNOG" id="COG4783">
    <property type="taxonomic scope" value="Bacteria"/>
</dbReference>
<evidence type="ECO:0000256" key="5">
    <source>
        <dbReference type="ARBA" id="ARBA00022833"/>
    </source>
</evidence>
<dbReference type="CDD" id="cd07324">
    <property type="entry name" value="M48C_Oma1-like"/>
    <property type="match status" value="1"/>
</dbReference>